<dbReference type="Proteomes" id="UP000029445">
    <property type="component" value="Chromosome 3"/>
</dbReference>
<dbReference type="GO" id="GO:0007062">
    <property type="term" value="P:sister chromatid cohesion"/>
    <property type="evidence" value="ECO:0007669"/>
    <property type="project" value="UniProtKB-ARBA"/>
</dbReference>
<dbReference type="KEGG" id="cdeu:CNBG_1124"/>
<dbReference type="PROSITE" id="PS51425">
    <property type="entry name" value="SCD"/>
    <property type="match status" value="1"/>
</dbReference>
<dbReference type="Pfam" id="PF24571">
    <property type="entry name" value="HEAT_SCC3-SA"/>
    <property type="match status" value="1"/>
</dbReference>
<dbReference type="GO" id="GO:0008278">
    <property type="term" value="C:cohesin complex"/>
    <property type="evidence" value="ECO:0007669"/>
    <property type="project" value="TreeGrafter"/>
</dbReference>
<name>A0A095D1H0_CRYD2</name>
<evidence type="ECO:0000256" key="1">
    <source>
        <dbReference type="SAM" id="Coils"/>
    </source>
</evidence>
<feature type="compositionally biased region" description="Acidic residues" evidence="2">
    <location>
        <begin position="1171"/>
        <end position="1186"/>
    </location>
</feature>
<reference evidence="4 5" key="1">
    <citation type="journal article" date="2011" name="MBio">
        <title>Genome variation in Cryptococcus gattii, an emerging pathogen of immunocompetent hosts.</title>
        <authorList>
            <person name="D'Souza C.A."/>
            <person name="Kronstad J.W."/>
            <person name="Taylor G."/>
            <person name="Warren R."/>
            <person name="Yuen M."/>
            <person name="Hu G."/>
            <person name="Jung W.H."/>
            <person name="Sham A."/>
            <person name="Kidd S.E."/>
            <person name="Tangen K."/>
            <person name="Lee N."/>
            <person name="Zeilmaker T."/>
            <person name="Sawkins J."/>
            <person name="McVicker G."/>
            <person name="Shah S."/>
            <person name="Gnerre S."/>
            <person name="Griggs A."/>
            <person name="Zeng Q."/>
            <person name="Bartlett K."/>
            <person name="Li W."/>
            <person name="Wang X."/>
            <person name="Heitman J."/>
            <person name="Stajich J.E."/>
            <person name="Fraser J.A."/>
            <person name="Meyer W."/>
            <person name="Carter D."/>
            <person name="Schein J."/>
            <person name="Krzywinski M."/>
            <person name="Kwon-Chung K.J."/>
            <person name="Varma A."/>
            <person name="Wang J."/>
            <person name="Brunham R."/>
            <person name="Fyfe M."/>
            <person name="Ouellette B.F."/>
            <person name="Siddiqui A."/>
            <person name="Marra M."/>
            <person name="Jones S."/>
            <person name="Holt R."/>
            <person name="Birren B.W."/>
            <person name="Galagan J.E."/>
            <person name="Cuomo C.A."/>
        </authorList>
    </citation>
    <scope>NUCLEOTIDE SEQUENCE [LARGE SCALE GENOMIC DNA]</scope>
    <source>
        <strain evidence="4 5">R265</strain>
    </source>
</reference>
<evidence type="ECO:0000313" key="4">
    <source>
        <dbReference type="EMBL" id="KGB75286.1"/>
    </source>
</evidence>
<dbReference type="GeneID" id="88177446"/>
<accession>A0A095D1H0</accession>
<dbReference type="GO" id="GO:0000785">
    <property type="term" value="C:chromatin"/>
    <property type="evidence" value="ECO:0007669"/>
    <property type="project" value="TreeGrafter"/>
</dbReference>
<keyword evidence="5" id="KW-1185">Reference proteome</keyword>
<dbReference type="Pfam" id="PF21581">
    <property type="entry name" value="SCD"/>
    <property type="match status" value="1"/>
</dbReference>
<gene>
    <name evidence="4" type="ORF">CNBG_1124</name>
</gene>
<dbReference type="VEuPathDB" id="FungiDB:CNBG_1124"/>
<protein>
    <submittedName>
        <fullName evidence="4">Cohesin complex subunit SA-1/2</fullName>
    </submittedName>
</protein>
<feature type="compositionally biased region" description="Low complexity" evidence="2">
    <location>
        <begin position="1218"/>
        <end position="1232"/>
    </location>
</feature>
<dbReference type="EMBL" id="CP025761">
    <property type="protein sequence ID" value="KGB75286.1"/>
    <property type="molecule type" value="Genomic_DNA"/>
</dbReference>
<dbReference type="PANTHER" id="PTHR11199">
    <property type="entry name" value="STROMAL ANTIGEN"/>
    <property type="match status" value="1"/>
</dbReference>
<feature type="compositionally biased region" description="Basic and acidic residues" evidence="2">
    <location>
        <begin position="7"/>
        <end position="23"/>
    </location>
</feature>
<evidence type="ECO:0000259" key="3">
    <source>
        <dbReference type="PROSITE" id="PS51425"/>
    </source>
</evidence>
<dbReference type="OMA" id="FVANVQD"/>
<keyword evidence="1" id="KW-0175">Coiled coil</keyword>
<feature type="region of interest" description="Disordered" evidence="2">
    <location>
        <begin position="1157"/>
        <end position="1309"/>
    </location>
</feature>
<dbReference type="InterPro" id="IPR013721">
    <property type="entry name" value="STAG"/>
</dbReference>
<dbReference type="InterPro" id="IPR020839">
    <property type="entry name" value="SCD"/>
</dbReference>
<feature type="compositionally biased region" description="Acidic residues" evidence="2">
    <location>
        <begin position="1266"/>
        <end position="1282"/>
    </location>
</feature>
<evidence type="ECO:0000256" key="2">
    <source>
        <dbReference type="SAM" id="MobiDB-lite"/>
    </source>
</evidence>
<dbReference type="HOGENOM" id="CLU_003349_0_0_1"/>
<dbReference type="Gene3D" id="1.25.10.10">
    <property type="entry name" value="Leucine-rich Repeat Variant"/>
    <property type="match status" value="1"/>
</dbReference>
<proteinExistence type="predicted"/>
<dbReference type="SUPFAM" id="SSF48371">
    <property type="entry name" value="ARM repeat"/>
    <property type="match status" value="1"/>
</dbReference>
<feature type="domain" description="SCD" evidence="3">
    <location>
        <begin position="333"/>
        <end position="418"/>
    </location>
</feature>
<sequence>MSSPEPEEPRRGSRIRKQVDKFDASQQNGKGKRKQIEDQENDDHEGLITDPEDDSDHEPTPKKKKPTAPRKPRVSAGTTKKRGPKAKTKPTAEGAKGSVEKTDSPLFNALQQPDIALQPLIDEWIETYQQAAGDETSEQKSIHELVVFFIRCCGMATEIEQAEATDDDGIPDVIERVQDESVRVALATYPLISKAKNFKPFKSNLNEFISHFISSLALTPIMFHTADNTPHSSLLIPLLLNWLMCMSSSTLRPIRHTSTYMTLKINSALCDVAADVSKDLSVKQRQRDAEIRKAGATNAAQKRMKAAEDRVKEVQERKQTLEELMQEIFDVMFVHRVRDADPNIRTDCLRELGVWAKKYPDYYVSTSYLSYFTRGCNDTHAHARLETVKALVNLYSRETFINNARTLTMRLAPRVIEMATRDVDLNVRVVALQAITLIDKTGILQDEEDEERDKVAKLVFDQEPRIRKAAGGFILGLWEERKEALKAVWSGLRANKKRRAAKITEDEMSHYLDWKSLAAVLLYISKTLDDSSEQPTSLKPTPLIPFLPNQQLTRATAAVESIGAEHELWKDWESLVNYLLVDHSTNEEDMWLLREDEETFMLQVLLACIKREGNGEDEPDRTRTLIKVLPRLFAKHQGDVGRMAGILSIPGHMKLSLYLDMRMSSAYESLWDDISKQFLQYTSPIILTASISAISQLVANSSLSSINEAKLSELHESLFASLRDTIGSEDVALITLEDEQISQLEAILLRITLLQRSMDLVDVMEDEEGQQSSGWDIICAFADRGKLGYKEEATMVDYAVQIIFLHVTWLFKRFTKEDTQDATRVDLLSTRRDTALQTFNQLFLGETTNTASAVRCQAFISFINTHVLFTKRAEGRGGAPASDVCSVAMPDEVQHRLGGTFQAVIEKYASVVETRSAGREESQQLFELTPDEIQEDFHFFQLVSVFVGAIRCGVLEVEHAKEPLAHYGRFGPTYDAIVKKLIDVLRDEGIYNKEADTVQHVAGSALQQSFNIFLDSEEDEPIAPLALARVIATAFVIHGSQFAILRQLHPSDVCDFHLEALDFVSRKLSTTVKQEGNARNKEQKSRLTKKKWAVLTFFKMLIPLLGPVTGKDALKIKAHLEDVIDSSGVQLTTNKGWDGYRAYEKRLIGIASKDPNVKMASKKVVEREGTEQGDEEDIEEVDDEEAEREKTPTAQTRPKPKGRRRSNTITHPSPSAVSTESSLTPAPSSSPAHRGLLSPSQEAGPQGPKHAREDSFDLQLTPPPADNEEGDLQLDLDLDLDGIEPSQRVEEVAVEPEQPSLKRRKTRRG</sequence>
<dbReference type="GO" id="GO:0005634">
    <property type="term" value="C:nucleus"/>
    <property type="evidence" value="ECO:0007669"/>
    <property type="project" value="TreeGrafter"/>
</dbReference>
<dbReference type="Pfam" id="PF08514">
    <property type="entry name" value="STAG"/>
    <property type="match status" value="1"/>
</dbReference>
<dbReference type="OrthoDB" id="498590at2759"/>
<dbReference type="InterPro" id="IPR039662">
    <property type="entry name" value="Cohesin_Scc3/SA"/>
</dbReference>
<feature type="coiled-coil region" evidence="1">
    <location>
        <begin position="297"/>
        <end position="331"/>
    </location>
</feature>
<evidence type="ECO:0000313" key="5">
    <source>
        <dbReference type="Proteomes" id="UP000029445"/>
    </source>
</evidence>
<feature type="region of interest" description="Disordered" evidence="2">
    <location>
        <begin position="1"/>
        <end position="100"/>
    </location>
</feature>
<dbReference type="GO" id="GO:0003682">
    <property type="term" value="F:chromatin binding"/>
    <property type="evidence" value="ECO:0007669"/>
    <property type="project" value="TreeGrafter"/>
</dbReference>
<dbReference type="InterPro" id="IPR016024">
    <property type="entry name" value="ARM-type_fold"/>
</dbReference>
<dbReference type="InterPro" id="IPR011989">
    <property type="entry name" value="ARM-like"/>
</dbReference>
<dbReference type="PANTHER" id="PTHR11199:SF0">
    <property type="entry name" value="LD34181P-RELATED"/>
    <property type="match status" value="1"/>
</dbReference>
<dbReference type="InterPro" id="IPR056396">
    <property type="entry name" value="HEAT_SCC3-SA"/>
</dbReference>
<reference evidence="4 5" key="2">
    <citation type="journal article" date="2018" name="Proc. Natl. Acad. Sci.">
        <title>RNAi is a critical determinant of centromere evolution in closely related fungi.</title>
        <authorList>
            <person name="Yadav V."/>
            <person name="Sun S."/>
            <person name="Billmyre R.B."/>
            <person name="Thimmappa B.C."/>
            <person name="Shea T."/>
            <person name="Lintner R."/>
            <person name="Bakkeren G."/>
            <person name="Cuomo C.A."/>
            <person name="Heitman J."/>
            <person name="Sanyal K."/>
        </authorList>
    </citation>
    <scope>NUCLEOTIDE SEQUENCE [LARGE SCALE GENOMIC DNA]</scope>
    <source>
        <strain evidence="4 5">R265</strain>
    </source>
</reference>
<feature type="compositionally biased region" description="Polar residues" evidence="2">
    <location>
        <begin position="1207"/>
        <end position="1217"/>
    </location>
</feature>
<feature type="compositionally biased region" description="Basic residues" evidence="2">
    <location>
        <begin position="62"/>
        <end position="88"/>
    </location>
</feature>
<dbReference type="STRING" id="294750.A0A095D1H0"/>
<dbReference type="RefSeq" id="XP_062881241.1">
    <property type="nucleotide sequence ID" value="XM_063025286.1"/>
</dbReference>
<organism evidence="4 5">
    <name type="scientific">Cryptococcus deuterogattii (strain R265)</name>
    <name type="common">Cryptococcus gattii VGII (strain R265)</name>
    <dbReference type="NCBI Taxonomy" id="294750"/>
    <lineage>
        <taxon>Eukaryota</taxon>
        <taxon>Fungi</taxon>
        <taxon>Dikarya</taxon>
        <taxon>Basidiomycota</taxon>
        <taxon>Agaricomycotina</taxon>
        <taxon>Tremellomycetes</taxon>
        <taxon>Tremellales</taxon>
        <taxon>Cryptococcaceae</taxon>
        <taxon>Cryptococcus</taxon>
        <taxon>Cryptococcus gattii species complex</taxon>
    </lineage>
</organism>